<protein>
    <submittedName>
        <fullName evidence="3">E3 ubiquitin-protein ligase TRIM39-like</fullName>
    </submittedName>
</protein>
<dbReference type="InterPro" id="IPR001870">
    <property type="entry name" value="B30.2/SPRY"/>
</dbReference>
<dbReference type="InterPro" id="IPR050143">
    <property type="entry name" value="TRIM/RBCC"/>
</dbReference>
<name>A0A8C4TI96_ERPCA</name>
<dbReference type="InterPro" id="IPR003879">
    <property type="entry name" value="Butyrophylin_SPRY"/>
</dbReference>
<dbReference type="Ensembl" id="ENSECRT00000033780.1">
    <property type="protein sequence ID" value="ENSECRP00000033055.1"/>
    <property type="gene ID" value="ENSECRG00000022379.1"/>
</dbReference>
<feature type="domain" description="B30.2/SPRY" evidence="2">
    <location>
        <begin position="154"/>
        <end position="342"/>
    </location>
</feature>
<dbReference type="PANTHER" id="PTHR24103">
    <property type="entry name" value="E3 UBIQUITIN-PROTEIN LIGASE TRIM"/>
    <property type="match status" value="1"/>
</dbReference>
<evidence type="ECO:0000313" key="3">
    <source>
        <dbReference type="Ensembl" id="ENSECRP00000033055.1"/>
    </source>
</evidence>
<reference evidence="3" key="1">
    <citation type="submission" date="2025-08" db="UniProtKB">
        <authorList>
            <consortium name="Ensembl"/>
        </authorList>
    </citation>
    <scope>IDENTIFICATION</scope>
</reference>
<keyword evidence="4" id="KW-1185">Reference proteome</keyword>
<evidence type="ECO:0000256" key="1">
    <source>
        <dbReference type="SAM" id="Coils"/>
    </source>
</evidence>
<evidence type="ECO:0000259" key="2">
    <source>
        <dbReference type="PROSITE" id="PS50188"/>
    </source>
</evidence>
<dbReference type="Proteomes" id="UP000694620">
    <property type="component" value="Unassembled WGS sequence"/>
</dbReference>
<dbReference type="AlphaFoldDB" id="A0A8C4TI96"/>
<dbReference type="InterPro" id="IPR013320">
    <property type="entry name" value="ConA-like_dom_sf"/>
</dbReference>
<dbReference type="SUPFAM" id="SSF49899">
    <property type="entry name" value="Concanavalin A-like lectins/glucanases"/>
    <property type="match status" value="1"/>
</dbReference>
<reference evidence="3" key="2">
    <citation type="submission" date="2025-09" db="UniProtKB">
        <authorList>
            <consortium name="Ensembl"/>
        </authorList>
    </citation>
    <scope>IDENTIFICATION</scope>
</reference>
<accession>A0A8C4TI96</accession>
<keyword evidence="1" id="KW-0175">Coiled coil</keyword>
<dbReference type="InterPro" id="IPR043136">
    <property type="entry name" value="B30.2/SPRY_sf"/>
</dbReference>
<organism evidence="3 4">
    <name type="scientific">Erpetoichthys calabaricus</name>
    <name type="common">Rope fish</name>
    <name type="synonym">Calamoichthys calabaricus</name>
    <dbReference type="NCBI Taxonomy" id="27687"/>
    <lineage>
        <taxon>Eukaryota</taxon>
        <taxon>Metazoa</taxon>
        <taxon>Chordata</taxon>
        <taxon>Craniata</taxon>
        <taxon>Vertebrata</taxon>
        <taxon>Euteleostomi</taxon>
        <taxon>Actinopterygii</taxon>
        <taxon>Polypteriformes</taxon>
        <taxon>Polypteridae</taxon>
        <taxon>Erpetoichthys</taxon>
    </lineage>
</organism>
<sequence length="342" mass="40306">MYFPALRLSGMGYRKNFQTQQQPPESFTVKVKCFNEVESQSKSVPVSLTTWWMYFPALRLSGMGYRKNFQTQQQPPDCFTAKVKCFNEEKSEENEALKEETENQRKAFEKLQEENKALKKETENQRKAFEKLKEENRALKKGKLQEENEALRKENVELRKAFKWIKMNEVSSSNQVLLSDTEHPELHVSDDCKQVRFKETSHQSERSEMQWPCVFGKEKLTGSHTWDVEVGEKSSWALGVTENIENIKEKRYIPVAHEQGNWIITLWKGKKFQANFADLTDLQHKPKRIRVHLDCENKRLLFIDIETRLWIHKYEINPSEQFYPIFSPGTSDKGPLILFNSK</sequence>
<dbReference type="GeneTree" id="ENSGT00940000163587"/>
<proteinExistence type="predicted"/>
<evidence type="ECO:0000313" key="4">
    <source>
        <dbReference type="Proteomes" id="UP000694620"/>
    </source>
</evidence>
<feature type="coiled-coil region" evidence="1">
    <location>
        <begin position="83"/>
        <end position="161"/>
    </location>
</feature>
<dbReference type="PROSITE" id="PS50188">
    <property type="entry name" value="B302_SPRY"/>
    <property type="match status" value="1"/>
</dbReference>
<dbReference type="Pfam" id="PF00622">
    <property type="entry name" value="SPRY"/>
    <property type="match status" value="1"/>
</dbReference>
<dbReference type="InterPro" id="IPR003877">
    <property type="entry name" value="SPRY_dom"/>
</dbReference>
<dbReference type="SMART" id="SM00449">
    <property type="entry name" value="SPRY"/>
    <property type="match status" value="1"/>
</dbReference>
<dbReference type="PRINTS" id="PR01407">
    <property type="entry name" value="BUTYPHLNCDUF"/>
</dbReference>
<dbReference type="Gene3D" id="2.60.120.920">
    <property type="match status" value="1"/>
</dbReference>